<reference evidence="3 4" key="1">
    <citation type="submission" date="2016-04" db="EMBL/GenBank/DDBJ databases">
        <title>Genome analyses suggest a sexual origin of heterokaryosis in a supposedly ancient asexual fungus.</title>
        <authorList>
            <person name="Ropars J."/>
            <person name="Sedzielewska K."/>
            <person name="Noel J."/>
            <person name="Charron P."/>
            <person name="Farinelli L."/>
            <person name="Marton T."/>
            <person name="Kruger M."/>
            <person name="Pelin A."/>
            <person name="Brachmann A."/>
            <person name="Corradi N."/>
        </authorList>
    </citation>
    <scope>NUCLEOTIDE SEQUENCE [LARGE SCALE GENOMIC DNA]</scope>
    <source>
        <strain evidence="3 4">A5</strain>
    </source>
</reference>
<dbReference type="PANTHER" id="PTHR23244">
    <property type="entry name" value="KELCH REPEAT DOMAIN"/>
    <property type="match status" value="1"/>
</dbReference>
<comment type="caution">
    <text evidence="3">The sequence shown here is derived from an EMBL/GenBank/DDBJ whole genome shotgun (WGS) entry which is preliminary data.</text>
</comment>
<dbReference type="InterPro" id="IPR015915">
    <property type="entry name" value="Kelch-typ_b-propeller"/>
</dbReference>
<dbReference type="EMBL" id="LLXJ01000308">
    <property type="protein sequence ID" value="PKC11470.1"/>
    <property type="molecule type" value="Genomic_DNA"/>
</dbReference>
<evidence type="ECO:0000313" key="4">
    <source>
        <dbReference type="Proteomes" id="UP000232722"/>
    </source>
</evidence>
<reference evidence="3 4" key="2">
    <citation type="submission" date="2017-09" db="EMBL/GenBank/DDBJ databases">
        <title>Extensive intraspecific genome diversity in a model arbuscular mycorrhizal fungus.</title>
        <authorList>
            <person name="Chen E.C."/>
            <person name="Morin E."/>
            <person name="Beaudet D."/>
            <person name="Noel J."/>
            <person name="Ndikumana S."/>
            <person name="Charron P."/>
            <person name="St-Onge C."/>
            <person name="Giorgi J."/>
            <person name="Grigoriev I.V."/>
            <person name="Roux C."/>
            <person name="Martin F.M."/>
            <person name="Corradi N."/>
        </authorList>
    </citation>
    <scope>NUCLEOTIDE SEQUENCE [LARGE SCALE GENOMIC DNA]</scope>
    <source>
        <strain evidence="3 4">A5</strain>
    </source>
</reference>
<feature type="transmembrane region" description="Helical" evidence="2">
    <location>
        <begin position="7"/>
        <end position="25"/>
    </location>
</feature>
<dbReference type="Pfam" id="PF24681">
    <property type="entry name" value="Kelch_KLHDC2_KLHL20_DRC7"/>
    <property type="match status" value="1"/>
</dbReference>
<dbReference type="VEuPathDB" id="FungiDB:FUN_011956"/>
<accession>A0A2N0PX99</accession>
<dbReference type="SUPFAM" id="SSF50965">
    <property type="entry name" value="Galactose oxidase, central domain"/>
    <property type="match status" value="1"/>
</dbReference>
<dbReference type="VEuPathDB" id="FungiDB:RhiirA1_509130"/>
<dbReference type="VEuPathDB" id="FungiDB:RhiirFUN_016525"/>
<protein>
    <submittedName>
        <fullName evidence="3">Galactose oxidase</fullName>
    </submittedName>
</protein>
<keyword evidence="2" id="KW-0472">Membrane</keyword>
<dbReference type="Gene3D" id="2.120.10.80">
    <property type="entry name" value="Kelch-type beta propeller"/>
    <property type="match status" value="2"/>
</dbReference>
<keyword evidence="2" id="KW-1133">Transmembrane helix</keyword>
<dbReference type="PANTHER" id="PTHR23244:SF487">
    <property type="match status" value="1"/>
</dbReference>
<proteinExistence type="predicted"/>
<feature type="transmembrane region" description="Helical" evidence="2">
    <location>
        <begin position="400"/>
        <end position="424"/>
    </location>
</feature>
<feature type="region of interest" description="Disordered" evidence="1">
    <location>
        <begin position="430"/>
        <end position="452"/>
    </location>
</feature>
<gene>
    <name evidence="3" type="ORF">RhiirA5_397463</name>
</gene>
<sequence>MYKNLNYYMILIILSQLFNIIIAYGQKFIPEPRLGVVSVLIEDRIYYIGGDDPSKTHSESNPENDIFYLDLNIKENFLTWVDLKVKFPIISGHAADVGGINQDSIFIIGGNHYDEKNTNYFYRFDTKTNELSVPVIQGKAPPTRVARNSVSYEGKMYLFGGRAYTPVGSALIYVNQLDIFDTVNLIWQVGSIVNSPGTLSGYTATLVNGIIYYIGGRSQQYAFSPMTEIYQYDIVADKWSLKKATTADTNAIPGPRAAHSAVLFDGKIYVYGGLYFNADTPYDVPAKETFVMLDTVTLVWSVPPYNSTNAPKLAYHSASLKGALLIFAFGIQTDLPQAENKNNNSTYYFYLNKPIIDWSSEPLSGTKQLSPSSTISIVTKTPDTPTETALPSSQYTMGKMVIVGTSVASVLVVLTIIVACSLIHKRIKSNQKIKRESNNPDGQGAFNGVEIPPDGNKHSYLQQYPPVYPPVYQQFAPQQLQPHSITGMPSPPIQQH</sequence>
<keyword evidence="2" id="KW-0812">Transmembrane</keyword>
<dbReference type="InterPro" id="IPR011043">
    <property type="entry name" value="Gal_Oxase/kelch_b-propeller"/>
</dbReference>
<dbReference type="AlphaFoldDB" id="A0A2N0PX99"/>
<evidence type="ECO:0000256" key="2">
    <source>
        <dbReference type="SAM" id="Phobius"/>
    </source>
</evidence>
<dbReference type="Proteomes" id="UP000232722">
    <property type="component" value="Unassembled WGS sequence"/>
</dbReference>
<organism evidence="3 4">
    <name type="scientific">Rhizophagus irregularis</name>
    <dbReference type="NCBI Taxonomy" id="588596"/>
    <lineage>
        <taxon>Eukaryota</taxon>
        <taxon>Fungi</taxon>
        <taxon>Fungi incertae sedis</taxon>
        <taxon>Mucoromycota</taxon>
        <taxon>Glomeromycotina</taxon>
        <taxon>Glomeromycetes</taxon>
        <taxon>Glomerales</taxon>
        <taxon>Glomeraceae</taxon>
        <taxon>Rhizophagus</taxon>
    </lineage>
</organism>
<evidence type="ECO:0000256" key="1">
    <source>
        <dbReference type="SAM" id="MobiDB-lite"/>
    </source>
</evidence>
<evidence type="ECO:0000313" key="3">
    <source>
        <dbReference type="EMBL" id="PKC11470.1"/>
    </source>
</evidence>
<name>A0A2N0PX99_9GLOM</name>